<name>A0A2G9H017_9LAMI</name>
<evidence type="ECO:0000313" key="3">
    <source>
        <dbReference type="EMBL" id="PIN10878.1"/>
    </source>
</evidence>
<dbReference type="PANTHER" id="PTHR35697">
    <property type="entry name" value="OS08G0108300 PROTEIN"/>
    <property type="match status" value="1"/>
</dbReference>
<dbReference type="InterPro" id="IPR044950">
    <property type="entry name" value="TED6/7"/>
</dbReference>
<proteinExistence type="predicted"/>
<keyword evidence="4" id="KW-1185">Reference proteome</keyword>
<keyword evidence="2" id="KW-1133">Transmembrane helix</keyword>
<comment type="caution">
    <text evidence="3">The sequence shown here is derived from an EMBL/GenBank/DDBJ whole genome shotgun (WGS) entry which is preliminary data.</text>
</comment>
<evidence type="ECO:0000313" key="4">
    <source>
        <dbReference type="Proteomes" id="UP000231279"/>
    </source>
</evidence>
<sequence>MVPSTVIIVVFVSLGCVCFVGFCLFALWFLIRRRCKKMEKETDIIHADEHFRVKKDVMKGPHGSEAVVVSIEKDKRFDEEIIKNEGKVMQGKAGEITGSDLESGESSSNHYMS</sequence>
<dbReference type="PANTHER" id="PTHR35697:SF1">
    <property type="entry name" value="PROTEIN TRACHEARY ELEMENT DIFFERENTIATION-RELATED 7"/>
    <property type="match status" value="1"/>
</dbReference>
<feature type="transmembrane region" description="Helical" evidence="2">
    <location>
        <begin position="6"/>
        <end position="31"/>
    </location>
</feature>
<dbReference type="Proteomes" id="UP000231279">
    <property type="component" value="Unassembled WGS sequence"/>
</dbReference>
<dbReference type="AlphaFoldDB" id="A0A2G9H017"/>
<evidence type="ECO:0000256" key="1">
    <source>
        <dbReference type="SAM" id="MobiDB-lite"/>
    </source>
</evidence>
<protein>
    <submittedName>
        <fullName evidence="3">Uncharacterized protein</fullName>
    </submittedName>
</protein>
<feature type="region of interest" description="Disordered" evidence="1">
    <location>
        <begin position="93"/>
        <end position="113"/>
    </location>
</feature>
<gene>
    <name evidence="3" type="ORF">CDL12_16527</name>
</gene>
<dbReference type="STRING" id="429701.A0A2G9H017"/>
<organism evidence="3 4">
    <name type="scientific">Handroanthus impetiginosus</name>
    <dbReference type="NCBI Taxonomy" id="429701"/>
    <lineage>
        <taxon>Eukaryota</taxon>
        <taxon>Viridiplantae</taxon>
        <taxon>Streptophyta</taxon>
        <taxon>Embryophyta</taxon>
        <taxon>Tracheophyta</taxon>
        <taxon>Spermatophyta</taxon>
        <taxon>Magnoliopsida</taxon>
        <taxon>eudicotyledons</taxon>
        <taxon>Gunneridae</taxon>
        <taxon>Pentapetalae</taxon>
        <taxon>asterids</taxon>
        <taxon>lamiids</taxon>
        <taxon>Lamiales</taxon>
        <taxon>Bignoniaceae</taxon>
        <taxon>Crescentiina</taxon>
        <taxon>Tabebuia alliance</taxon>
        <taxon>Handroanthus</taxon>
    </lineage>
</organism>
<reference evidence="4" key="1">
    <citation type="journal article" date="2018" name="Gigascience">
        <title>Genome assembly of the Pink Ipe (Handroanthus impetiginosus, Bignoniaceae), a highly valued, ecologically keystone Neotropical timber forest tree.</title>
        <authorList>
            <person name="Silva-Junior O.B."/>
            <person name="Grattapaglia D."/>
            <person name="Novaes E."/>
            <person name="Collevatti R.G."/>
        </authorList>
    </citation>
    <scope>NUCLEOTIDE SEQUENCE [LARGE SCALE GENOMIC DNA]</scope>
    <source>
        <strain evidence="4">cv. UFG-1</strain>
    </source>
</reference>
<keyword evidence="2" id="KW-0472">Membrane</keyword>
<dbReference type="EMBL" id="NKXS01003090">
    <property type="protein sequence ID" value="PIN10878.1"/>
    <property type="molecule type" value="Genomic_DNA"/>
</dbReference>
<evidence type="ECO:0000256" key="2">
    <source>
        <dbReference type="SAM" id="Phobius"/>
    </source>
</evidence>
<dbReference type="GO" id="GO:0009834">
    <property type="term" value="P:plant-type secondary cell wall biogenesis"/>
    <property type="evidence" value="ECO:0007669"/>
    <property type="project" value="InterPro"/>
</dbReference>
<accession>A0A2G9H017</accession>
<keyword evidence="2" id="KW-0812">Transmembrane</keyword>
<dbReference type="OrthoDB" id="785473at2759"/>
<feature type="compositionally biased region" description="Polar residues" evidence="1">
    <location>
        <begin position="104"/>
        <end position="113"/>
    </location>
</feature>